<evidence type="ECO:0000256" key="6">
    <source>
        <dbReference type="ARBA" id="ARBA00079393"/>
    </source>
</evidence>
<dbReference type="EMBL" id="GEZM01005649">
    <property type="protein sequence ID" value="JAV96008.1"/>
    <property type="molecule type" value="Transcribed_RNA"/>
</dbReference>
<evidence type="ECO:0000259" key="8">
    <source>
        <dbReference type="Pfam" id="PF21237"/>
    </source>
</evidence>
<dbReference type="InterPro" id="IPR039894">
    <property type="entry name" value="Pus10-like"/>
</dbReference>
<dbReference type="PANTHER" id="PTHR21568">
    <property type="entry name" value="TRNA PSEUDOURIDINE SYNTHASE PUS10"/>
    <property type="match status" value="1"/>
</dbReference>
<accession>A0A1Y1NEJ9</accession>
<dbReference type="SUPFAM" id="SSF55120">
    <property type="entry name" value="Pseudouridine synthase"/>
    <property type="match status" value="1"/>
</dbReference>
<keyword evidence="4" id="KW-0413">Isomerase</keyword>
<evidence type="ECO:0000256" key="1">
    <source>
        <dbReference type="ARBA" id="ARBA00009652"/>
    </source>
</evidence>
<evidence type="ECO:0000256" key="3">
    <source>
        <dbReference type="ARBA" id="ARBA00022694"/>
    </source>
</evidence>
<evidence type="ECO:0000256" key="7">
    <source>
        <dbReference type="ARBA" id="ARBA00083669"/>
    </source>
</evidence>
<evidence type="ECO:0000256" key="5">
    <source>
        <dbReference type="ARBA" id="ARBA00075270"/>
    </source>
</evidence>
<name>A0A1Y1NEJ9_PHOPY</name>
<dbReference type="InterPro" id="IPR048742">
    <property type="entry name" value="Pus10_N_euk"/>
</dbReference>
<dbReference type="GO" id="GO:0003723">
    <property type="term" value="F:RNA binding"/>
    <property type="evidence" value="ECO:0007669"/>
    <property type="project" value="InterPro"/>
</dbReference>
<evidence type="ECO:0000313" key="10">
    <source>
        <dbReference type="EMBL" id="JAV96008.1"/>
    </source>
</evidence>
<sequence length="489" mass="56295">MEGKIYHYLLDQGCCKYCGLRYLQDRNIDFKNVNQYIEKKNLSTIDTEEPVVKQPKSNPCCLCLGLLQNCVIDDTVDRIVVSEVQKYDTKVFTCSISIPPAAIVREHAMRLDLRQKFTEFYLDDIEEIPLNKAWKLIIKDKISEKLGIAFENSDICNFSINVVMDYADNDQEIRIVKQLSEKIKNGDLSSRKAILSILSNCMSEKFHDIVKDPLVIPSVYLTCRRIDCKHNSIYIAGRYCKFSRELSQSPWIVDGIKAMDTSVEELIFEQINKVFSIPLTNLKFSSSGREDCDVRCLGKGRPFYIEILDPKKTLFTDDEFRKLESDINKSRLIEVRDLQSVQRSELGKIKEGEQLKTKEYIALCLTKDTITQEQIDKINNYGKITLEQKTPVRVLHRRPLAVRKKNVLRMEARLVPDKTKLFELLLETEAGTYVKEFVHGDFGRTKPSIGDIIGDAVDIIALDVIAIHLDWPKEIKASNEMYIEHASNE</sequence>
<evidence type="ECO:0000256" key="2">
    <source>
        <dbReference type="ARBA" id="ARBA00012787"/>
    </source>
</evidence>
<evidence type="ECO:0000256" key="4">
    <source>
        <dbReference type="ARBA" id="ARBA00023235"/>
    </source>
</evidence>
<keyword evidence="3" id="KW-0819">tRNA processing</keyword>
<dbReference type="InterPro" id="IPR048741">
    <property type="entry name" value="Pus10-like_C"/>
</dbReference>
<dbReference type="Pfam" id="PF21237">
    <property type="entry name" value="Pus10_N_euk"/>
    <property type="match status" value="1"/>
</dbReference>
<organism evidence="10">
    <name type="scientific">Photinus pyralis</name>
    <name type="common">Common eastern firefly</name>
    <name type="synonym">Lampyris pyralis</name>
    <dbReference type="NCBI Taxonomy" id="7054"/>
    <lineage>
        <taxon>Eukaryota</taxon>
        <taxon>Metazoa</taxon>
        <taxon>Ecdysozoa</taxon>
        <taxon>Arthropoda</taxon>
        <taxon>Hexapoda</taxon>
        <taxon>Insecta</taxon>
        <taxon>Pterygota</taxon>
        <taxon>Neoptera</taxon>
        <taxon>Endopterygota</taxon>
        <taxon>Coleoptera</taxon>
        <taxon>Polyphaga</taxon>
        <taxon>Elateriformia</taxon>
        <taxon>Elateroidea</taxon>
        <taxon>Lampyridae</taxon>
        <taxon>Lampyrinae</taxon>
        <taxon>Photinus</taxon>
    </lineage>
</organism>
<dbReference type="EC" id="5.4.99.25" evidence="2"/>
<reference evidence="10" key="1">
    <citation type="journal article" date="2016" name="Sci. Rep.">
        <title>Molecular characterization of firefly nuptial gifts: a multi-omics approach sheds light on postcopulatory sexual selection.</title>
        <authorList>
            <person name="Al-Wathiqui N."/>
            <person name="Fallon T.R."/>
            <person name="South A."/>
            <person name="Weng J.K."/>
            <person name="Lewis S.M."/>
        </authorList>
    </citation>
    <scope>NUCLEOTIDE SEQUENCE</scope>
</reference>
<comment type="similarity">
    <text evidence="1">Belongs to the pseudouridine synthase Pus10 family.</text>
</comment>
<feature type="domain" description="Pus10 N-terminal eukaryotes" evidence="8">
    <location>
        <begin position="60"/>
        <end position="228"/>
    </location>
</feature>
<dbReference type="Gene3D" id="3.30.70.2510">
    <property type="match status" value="1"/>
</dbReference>
<protein>
    <recommendedName>
        <fullName evidence="2">tRNA pseudouridine(55) synthase</fullName>
        <ecNumber evidence="2">5.4.99.25</ecNumber>
    </recommendedName>
    <alternativeName>
        <fullName evidence="7">tRNA pseudouridine 55 synthase</fullName>
    </alternativeName>
    <alternativeName>
        <fullName evidence="5">tRNA pseudouridylate synthase</fullName>
    </alternativeName>
    <alternativeName>
        <fullName evidence="6">tRNA-uridine isomerase</fullName>
    </alternativeName>
</protein>
<dbReference type="PANTHER" id="PTHR21568:SF0">
    <property type="entry name" value="TRNA PSEUDOURIDINE SYNTHASE PUS10"/>
    <property type="match status" value="1"/>
</dbReference>
<evidence type="ECO:0000259" key="9">
    <source>
        <dbReference type="Pfam" id="PF21238"/>
    </source>
</evidence>
<dbReference type="InterPro" id="IPR020103">
    <property type="entry name" value="PsdUridine_synth_cat_dom_sf"/>
</dbReference>
<dbReference type="FunFam" id="3.30.70.3190:FF:000001">
    <property type="entry name" value="tRNA pseudouridine synthase Pus10"/>
    <property type="match status" value="1"/>
</dbReference>
<dbReference type="FunFam" id="3.30.70.2510:FF:000001">
    <property type="entry name" value="tRNA pseudouridine synthase Pus10"/>
    <property type="match status" value="1"/>
</dbReference>
<feature type="domain" description="Pus10-like C-terminal" evidence="9">
    <location>
        <begin position="234"/>
        <end position="467"/>
    </location>
</feature>
<proteinExistence type="inferred from homology"/>
<dbReference type="NCBIfam" id="TIGR01213">
    <property type="entry name" value="pseudo_Pus10arc"/>
    <property type="match status" value="1"/>
</dbReference>
<dbReference type="Pfam" id="PF21238">
    <property type="entry name" value="Pus10_C"/>
    <property type="match status" value="1"/>
</dbReference>
<dbReference type="AlphaFoldDB" id="A0A1Y1NEJ9"/>
<dbReference type="GO" id="GO:0160148">
    <property type="term" value="F:tRNA pseudouridine(55) synthase activity"/>
    <property type="evidence" value="ECO:0007669"/>
    <property type="project" value="UniProtKB-EC"/>
</dbReference>
<dbReference type="GO" id="GO:0031119">
    <property type="term" value="P:tRNA pseudouridine synthesis"/>
    <property type="evidence" value="ECO:0007669"/>
    <property type="project" value="UniProtKB-ARBA"/>
</dbReference>
<dbReference type="Gene3D" id="3.30.70.3190">
    <property type="match status" value="1"/>
</dbReference>